<name>A0A0M8ZNL9_9HYME</name>
<gene>
    <name evidence="2" type="ORF">WN51_08732</name>
</gene>
<dbReference type="EMBL" id="KQ435986">
    <property type="protein sequence ID" value="KOX67737.1"/>
    <property type="molecule type" value="Genomic_DNA"/>
</dbReference>
<protein>
    <submittedName>
        <fullName evidence="2">Uncharacterized protein</fullName>
    </submittedName>
</protein>
<proteinExistence type="predicted"/>
<feature type="compositionally biased region" description="Basic and acidic residues" evidence="1">
    <location>
        <begin position="1"/>
        <end position="10"/>
    </location>
</feature>
<dbReference type="AlphaFoldDB" id="A0A0M8ZNL9"/>
<feature type="region of interest" description="Disordered" evidence="1">
    <location>
        <begin position="1"/>
        <end position="22"/>
    </location>
</feature>
<reference evidence="2 3" key="1">
    <citation type="submission" date="2015-07" db="EMBL/GenBank/DDBJ databases">
        <title>The genome of Melipona quadrifasciata.</title>
        <authorList>
            <person name="Pan H."/>
            <person name="Kapheim K."/>
        </authorList>
    </citation>
    <scope>NUCLEOTIDE SEQUENCE [LARGE SCALE GENOMIC DNA]</scope>
    <source>
        <strain evidence="2">0111107301</strain>
        <tissue evidence="2">Whole body</tissue>
    </source>
</reference>
<evidence type="ECO:0000256" key="1">
    <source>
        <dbReference type="SAM" id="MobiDB-lite"/>
    </source>
</evidence>
<organism evidence="2 3">
    <name type="scientific">Melipona quadrifasciata</name>
    <dbReference type="NCBI Taxonomy" id="166423"/>
    <lineage>
        <taxon>Eukaryota</taxon>
        <taxon>Metazoa</taxon>
        <taxon>Ecdysozoa</taxon>
        <taxon>Arthropoda</taxon>
        <taxon>Hexapoda</taxon>
        <taxon>Insecta</taxon>
        <taxon>Pterygota</taxon>
        <taxon>Neoptera</taxon>
        <taxon>Endopterygota</taxon>
        <taxon>Hymenoptera</taxon>
        <taxon>Apocrita</taxon>
        <taxon>Aculeata</taxon>
        <taxon>Apoidea</taxon>
        <taxon>Anthophila</taxon>
        <taxon>Apidae</taxon>
        <taxon>Melipona</taxon>
    </lineage>
</organism>
<accession>A0A0M8ZNL9</accession>
<evidence type="ECO:0000313" key="3">
    <source>
        <dbReference type="Proteomes" id="UP000053105"/>
    </source>
</evidence>
<evidence type="ECO:0000313" key="2">
    <source>
        <dbReference type="EMBL" id="KOX67737.1"/>
    </source>
</evidence>
<dbReference type="Proteomes" id="UP000053105">
    <property type="component" value="Unassembled WGS sequence"/>
</dbReference>
<sequence>MKKRNKENTSKKRNQGTSKSKYGWYKEKRIRLVPYASRCAPSVEVLAISMLTGQLHQQASLGFGKSRVQDGARRVGFPLPSWMILLARASHVFGKVSAIVQSTVEGLVYLEQSPGFSGDTGLLRALKNQ</sequence>
<keyword evidence="3" id="KW-1185">Reference proteome</keyword>